<proteinExistence type="predicted"/>
<accession>A0A7J7L775</accession>
<protein>
    <submittedName>
        <fullName evidence="1">Uncharacterized protein</fullName>
    </submittedName>
</protein>
<comment type="caution">
    <text evidence="1">The sequence shown here is derived from an EMBL/GenBank/DDBJ whole genome shotgun (WGS) entry which is preliminary data.</text>
</comment>
<evidence type="ECO:0000313" key="2">
    <source>
        <dbReference type="Proteomes" id="UP000541444"/>
    </source>
</evidence>
<keyword evidence="2" id="KW-1185">Reference proteome</keyword>
<evidence type="ECO:0000313" key="1">
    <source>
        <dbReference type="EMBL" id="KAF6138399.1"/>
    </source>
</evidence>
<reference evidence="1 2" key="1">
    <citation type="journal article" date="2020" name="IScience">
        <title>Genome Sequencing of the Endangered Kingdonia uniflora (Circaeasteraceae, Ranunculales) Reveals Potential Mechanisms of Evolutionary Specialization.</title>
        <authorList>
            <person name="Sun Y."/>
            <person name="Deng T."/>
            <person name="Zhang A."/>
            <person name="Moore M.J."/>
            <person name="Landis J.B."/>
            <person name="Lin N."/>
            <person name="Zhang H."/>
            <person name="Zhang X."/>
            <person name="Huang J."/>
            <person name="Zhang X."/>
            <person name="Sun H."/>
            <person name="Wang H."/>
        </authorList>
    </citation>
    <scope>NUCLEOTIDE SEQUENCE [LARGE SCALE GENOMIC DNA]</scope>
    <source>
        <strain evidence="1">TB1705</strain>
        <tissue evidence="1">Leaf</tissue>
    </source>
</reference>
<dbReference type="Proteomes" id="UP000541444">
    <property type="component" value="Unassembled WGS sequence"/>
</dbReference>
<dbReference type="AlphaFoldDB" id="A0A7J7L775"/>
<sequence length="128" mass="14164">MFATRESSRPRNSYWTAYNLQLLKAGTVAYESEFINSLNPPFGKLAASARGNRRYGACKGGGVETLQMVVGRPFNSCVMVLVLLVVECDLVLPKFEVAVYWNESRVSYGGGDAYSVAITVMKAYYKLN</sequence>
<gene>
    <name evidence="1" type="ORF">GIB67_038055</name>
</gene>
<dbReference type="EMBL" id="JACGCM010002591">
    <property type="protein sequence ID" value="KAF6138399.1"/>
    <property type="molecule type" value="Genomic_DNA"/>
</dbReference>
<organism evidence="1 2">
    <name type="scientific">Kingdonia uniflora</name>
    <dbReference type="NCBI Taxonomy" id="39325"/>
    <lineage>
        <taxon>Eukaryota</taxon>
        <taxon>Viridiplantae</taxon>
        <taxon>Streptophyta</taxon>
        <taxon>Embryophyta</taxon>
        <taxon>Tracheophyta</taxon>
        <taxon>Spermatophyta</taxon>
        <taxon>Magnoliopsida</taxon>
        <taxon>Ranunculales</taxon>
        <taxon>Circaeasteraceae</taxon>
        <taxon>Kingdonia</taxon>
    </lineage>
</organism>
<name>A0A7J7L775_9MAGN</name>